<evidence type="ECO:0000313" key="9">
    <source>
        <dbReference type="Proteomes" id="UP000444721"/>
    </source>
</evidence>
<dbReference type="AlphaFoldDB" id="A0A6A5BL85"/>
<evidence type="ECO:0000256" key="5">
    <source>
        <dbReference type="ARBA" id="ARBA00022840"/>
    </source>
</evidence>
<dbReference type="FunFam" id="1.10.510.10:FF:000624">
    <property type="entry name" value="Mitogen-activated protein kinase"/>
    <property type="match status" value="1"/>
</dbReference>
<dbReference type="PROSITE" id="PS50011">
    <property type="entry name" value="PROTEIN_KINASE_DOM"/>
    <property type="match status" value="1"/>
</dbReference>
<feature type="region of interest" description="Disordered" evidence="6">
    <location>
        <begin position="1"/>
        <end position="71"/>
    </location>
</feature>
<dbReference type="InterPro" id="IPR050117">
    <property type="entry name" value="MAPK"/>
</dbReference>
<dbReference type="FunFam" id="3.30.200.20:FF:000088">
    <property type="entry name" value="Casein kinase II subunit alpha"/>
    <property type="match status" value="1"/>
</dbReference>
<name>A0A6A5BL85_NAEFO</name>
<evidence type="ECO:0000256" key="4">
    <source>
        <dbReference type="ARBA" id="ARBA00022777"/>
    </source>
</evidence>
<evidence type="ECO:0000256" key="1">
    <source>
        <dbReference type="ARBA" id="ARBA00022527"/>
    </source>
</evidence>
<feature type="compositionally biased region" description="Polar residues" evidence="6">
    <location>
        <begin position="36"/>
        <end position="50"/>
    </location>
</feature>
<evidence type="ECO:0000259" key="7">
    <source>
        <dbReference type="PROSITE" id="PS50011"/>
    </source>
</evidence>
<dbReference type="GeneID" id="68113452"/>
<dbReference type="GO" id="GO:0005524">
    <property type="term" value="F:ATP binding"/>
    <property type="evidence" value="ECO:0007669"/>
    <property type="project" value="UniProtKB-KW"/>
</dbReference>
<dbReference type="InterPro" id="IPR011009">
    <property type="entry name" value="Kinase-like_dom_sf"/>
</dbReference>
<keyword evidence="9" id="KW-1185">Reference proteome</keyword>
<dbReference type="InterPro" id="IPR008271">
    <property type="entry name" value="Ser/Thr_kinase_AS"/>
</dbReference>
<dbReference type="InterPro" id="IPR000719">
    <property type="entry name" value="Prot_kinase_dom"/>
</dbReference>
<evidence type="ECO:0000256" key="2">
    <source>
        <dbReference type="ARBA" id="ARBA00022679"/>
    </source>
</evidence>
<keyword evidence="5" id="KW-0067">ATP-binding</keyword>
<dbReference type="OMA" id="ANHHENN"/>
<accession>A0A6A5BL85</accession>
<dbReference type="Pfam" id="PF00069">
    <property type="entry name" value="Pkinase"/>
    <property type="match status" value="2"/>
</dbReference>
<dbReference type="RefSeq" id="XP_044559473.1">
    <property type="nucleotide sequence ID" value="XM_044709847.1"/>
</dbReference>
<keyword evidence="4" id="KW-0418">Kinase</keyword>
<evidence type="ECO:0000313" key="8">
    <source>
        <dbReference type="EMBL" id="KAF0974760.1"/>
    </source>
</evidence>
<dbReference type="VEuPathDB" id="AmoebaDB:FDP41_006234"/>
<keyword evidence="1" id="KW-0723">Serine/threonine-protein kinase</keyword>
<dbReference type="VEuPathDB" id="AmoebaDB:NF0060910"/>
<dbReference type="GO" id="GO:0004674">
    <property type="term" value="F:protein serine/threonine kinase activity"/>
    <property type="evidence" value="ECO:0007669"/>
    <property type="project" value="UniProtKB-KW"/>
</dbReference>
<proteinExistence type="predicted"/>
<keyword evidence="2" id="KW-0808">Transferase</keyword>
<dbReference type="OrthoDB" id="2158884at2759"/>
<dbReference type="Proteomes" id="UP000444721">
    <property type="component" value="Unassembled WGS sequence"/>
</dbReference>
<evidence type="ECO:0000256" key="6">
    <source>
        <dbReference type="SAM" id="MobiDB-lite"/>
    </source>
</evidence>
<dbReference type="Gene3D" id="3.30.200.20">
    <property type="entry name" value="Phosphorylase Kinase, domain 1"/>
    <property type="match status" value="1"/>
</dbReference>
<dbReference type="SMART" id="SM00220">
    <property type="entry name" value="S_TKc"/>
    <property type="match status" value="1"/>
</dbReference>
<gene>
    <name evidence="8" type="ORF">FDP41_006234</name>
</gene>
<keyword evidence="3" id="KW-0547">Nucleotide-binding</keyword>
<dbReference type="VEuPathDB" id="AmoebaDB:NfTy_077280"/>
<reference evidence="8 9" key="1">
    <citation type="journal article" date="2019" name="Sci. Rep.">
        <title>Nanopore sequencing improves the draft genome of the human pathogenic amoeba Naegleria fowleri.</title>
        <authorList>
            <person name="Liechti N."/>
            <person name="Schurch N."/>
            <person name="Bruggmann R."/>
            <person name="Wittwer M."/>
        </authorList>
    </citation>
    <scope>NUCLEOTIDE SEQUENCE [LARGE SCALE GENOMIC DNA]</scope>
    <source>
        <strain evidence="8 9">ATCC 30894</strain>
    </source>
</reference>
<dbReference type="SUPFAM" id="SSF56112">
    <property type="entry name" value="Protein kinase-like (PK-like)"/>
    <property type="match status" value="1"/>
</dbReference>
<protein>
    <recommendedName>
        <fullName evidence="7">Protein kinase domain-containing protein</fullName>
    </recommendedName>
</protein>
<evidence type="ECO:0000256" key="3">
    <source>
        <dbReference type="ARBA" id="ARBA00022741"/>
    </source>
</evidence>
<feature type="compositionally biased region" description="Low complexity" evidence="6">
    <location>
        <begin position="10"/>
        <end position="32"/>
    </location>
</feature>
<dbReference type="Gene3D" id="1.10.510.10">
    <property type="entry name" value="Transferase(Phosphotransferase) domain 1"/>
    <property type="match status" value="2"/>
</dbReference>
<feature type="domain" description="Protein kinase" evidence="7">
    <location>
        <begin position="123"/>
        <end position="463"/>
    </location>
</feature>
<organism evidence="8 9">
    <name type="scientific">Naegleria fowleri</name>
    <name type="common">Brain eating amoeba</name>
    <dbReference type="NCBI Taxonomy" id="5763"/>
    <lineage>
        <taxon>Eukaryota</taxon>
        <taxon>Discoba</taxon>
        <taxon>Heterolobosea</taxon>
        <taxon>Tetramitia</taxon>
        <taxon>Eutetramitia</taxon>
        <taxon>Vahlkampfiidae</taxon>
        <taxon>Naegleria</taxon>
    </lineage>
</organism>
<dbReference type="PANTHER" id="PTHR24055">
    <property type="entry name" value="MITOGEN-ACTIVATED PROTEIN KINASE"/>
    <property type="match status" value="1"/>
</dbReference>
<sequence length="623" mass="70380">MITIKKAPKSLKSQDSVPSSLSSTLSHKQSLKTMNDDMNLSSGGTTNSAINLDPSLIGTDESRQSDCEEELSNNSTDMIMMNAAGDPTIDMVDDGHSDDEYGEHGQQHFDQSQFEKMLSQRHYKVVRERGEGTFSKVLEAKNLKTNQRVAIKCMKSKFKDRDRVNRLREIQALKILSPNDNVISLLEVVYDPKNGNLALVFELMDMNIYELIKRRKKYFPEHQLKSYMYQILKSIDHMHRHNIFHRDVKPENILVMKLHNPPPVPTSSSGPNSVLSTNFLYYYYLNGSSSAMNSSASPSSSRSETPTSDSFSYPVLKLADFGSCQGTKGKKPYTEYISTRWYRAPECLLTDGFYDQKMDMWSVGCVFYEMITFEPLFPGENELDQIHLIHKIVGTPSEEILNKFRKHASRYLTNGKFPKRGGKGLKSMIPNVSKDCLDLLQKLLIYNPEERITASKALRHPYFKELYALDQSFGAAASPSPHLGNIFSSTAASGTLQQAPALIQPHQNSNQANHHENNQSNMVVLPTIYGNNKQKPMVMPKKQLHQPHQQIGPTFVSSNKGIGIPTQQHTNNSVSGSLSQFFTALKKPSNMKTVNLSPYLNDHNNMVQNSLPSSNYYNNFHRK</sequence>
<dbReference type="VEuPathDB" id="AmoebaDB:NF0020940"/>
<dbReference type="PROSITE" id="PS00108">
    <property type="entry name" value="PROTEIN_KINASE_ST"/>
    <property type="match status" value="1"/>
</dbReference>
<dbReference type="EMBL" id="VFQX01000051">
    <property type="protein sequence ID" value="KAF0974760.1"/>
    <property type="molecule type" value="Genomic_DNA"/>
</dbReference>
<comment type="caution">
    <text evidence="8">The sequence shown here is derived from an EMBL/GenBank/DDBJ whole genome shotgun (WGS) entry which is preliminary data.</text>
</comment>